<organism evidence="1">
    <name type="scientific">Arundo donax</name>
    <name type="common">Giant reed</name>
    <name type="synonym">Donax arundinaceus</name>
    <dbReference type="NCBI Taxonomy" id="35708"/>
    <lineage>
        <taxon>Eukaryota</taxon>
        <taxon>Viridiplantae</taxon>
        <taxon>Streptophyta</taxon>
        <taxon>Embryophyta</taxon>
        <taxon>Tracheophyta</taxon>
        <taxon>Spermatophyta</taxon>
        <taxon>Magnoliopsida</taxon>
        <taxon>Liliopsida</taxon>
        <taxon>Poales</taxon>
        <taxon>Poaceae</taxon>
        <taxon>PACMAD clade</taxon>
        <taxon>Arundinoideae</taxon>
        <taxon>Arundineae</taxon>
        <taxon>Arundo</taxon>
    </lineage>
</organism>
<reference evidence="1" key="1">
    <citation type="submission" date="2014-09" db="EMBL/GenBank/DDBJ databases">
        <authorList>
            <person name="Magalhaes I.L.F."/>
            <person name="Oliveira U."/>
            <person name="Santos F.R."/>
            <person name="Vidigal T.H.D.A."/>
            <person name="Brescovit A.D."/>
            <person name="Santos A.J."/>
        </authorList>
    </citation>
    <scope>NUCLEOTIDE SEQUENCE</scope>
    <source>
        <tissue evidence="1">Shoot tissue taken approximately 20 cm above the soil surface</tissue>
    </source>
</reference>
<evidence type="ECO:0000313" key="1">
    <source>
        <dbReference type="EMBL" id="JAE10715.1"/>
    </source>
</evidence>
<dbReference type="EMBL" id="GBRH01187181">
    <property type="protein sequence ID" value="JAE10715.1"/>
    <property type="molecule type" value="Transcribed_RNA"/>
</dbReference>
<reference evidence="1" key="2">
    <citation type="journal article" date="2015" name="Data Brief">
        <title>Shoot transcriptome of the giant reed, Arundo donax.</title>
        <authorList>
            <person name="Barrero R.A."/>
            <person name="Guerrero F.D."/>
            <person name="Moolhuijzen P."/>
            <person name="Goolsby J.A."/>
            <person name="Tidwell J."/>
            <person name="Bellgard S.E."/>
            <person name="Bellgard M.I."/>
        </authorList>
    </citation>
    <scope>NUCLEOTIDE SEQUENCE</scope>
    <source>
        <tissue evidence="1">Shoot tissue taken approximately 20 cm above the soil surface</tissue>
    </source>
</reference>
<proteinExistence type="predicted"/>
<dbReference type="AlphaFoldDB" id="A0A0A9FCH5"/>
<accession>A0A0A9FCH5</accession>
<name>A0A0A9FCH5_ARUDO</name>
<protein>
    <submittedName>
        <fullName evidence="1">Uncharacterized protein</fullName>
    </submittedName>
</protein>
<sequence>MKKVQNRHCFLSQNLSRYGWVTLSCTSAMGAAHNWKRTKMAAGHNATTIATMGHTGVREELMHPWSLEHLVGWGMRMKCHRGKEGQWRWRESTVWMATMA</sequence>